<dbReference type="InterPro" id="IPR051784">
    <property type="entry name" value="Nod_factor_ABC_transporter"/>
</dbReference>
<keyword evidence="6" id="KW-0813">Transport</keyword>
<feature type="domain" description="ABC transmembrane type-2" evidence="7">
    <location>
        <begin position="47"/>
        <end position="271"/>
    </location>
</feature>
<dbReference type="GO" id="GO:0140359">
    <property type="term" value="F:ABC-type transporter activity"/>
    <property type="evidence" value="ECO:0007669"/>
    <property type="project" value="InterPro"/>
</dbReference>
<evidence type="ECO:0000256" key="1">
    <source>
        <dbReference type="ARBA" id="ARBA00004141"/>
    </source>
</evidence>
<organism evidence="8 9">
    <name type="scientific">Thermomonas haemolytica</name>
    <dbReference type="NCBI Taxonomy" id="141949"/>
    <lineage>
        <taxon>Bacteria</taxon>
        <taxon>Pseudomonadati</taxon>
        <taxon>Pseudomonadota</taxon>
        <taxon>Gammaproteobacteria</taxon>
        <taxon>Lysobacterales</taxon>
        <taxon>Lysobacteraceae</taxon>
        <taxon>Thermomonas</taxon>
    </lineage>
</organism>
<dbReference type="InterPro" id="IPR013525">
    <property type="entry name" value="ABC2_TM"/>
</dbReference>
<comment type="caution">
    <text evidence="8">The sequence shown here is derived from an EMBL/GenBank/DDBJ whole genome shotgun (WGS) entry which is preliminary data.</text>
</comment>
<dbReference type="InterPro" id="IPR000412">
    <property type="entry name" value="ABC_2_transport"/>
</dbReference>
<dbReference type="Pfam" id="PF01061">
    <property type="entry name" value="ABC2_membrane"/>
    <property type="match status" value="1"/>
</dbReference>
<comment type="similarity">
    <text evidence="2 6">Belongs to the ABC-2 integral membrane protein family.</text>
</comment>
<feature type="transmembrane region" description="Helical" evidence="6">
    <location>
        <begin position="125"/>
        <end position="152"/>
    </location>
</feature>
<dbReference type="InterPro" id="IPR047817">
    <property type="entry name" value="ABC2_TM_bact-type"/>
</dbReference>
<keyword evidence="3 6" id="KW-0812">Transmembrane</keyword>
<evidence type="ECO:0000256" key="4">
    <source>
        <dbReference type="ARBA" id="ARBA00022989"/>
    </source>
</evidence>
<accession>A0A4R3N9N0</accession>
<reference evidence="8 9" key="1">
    <citation type="submission" date="2019-03" db="EMBL/GenBank/DDBJ databases">
        <title>Genomic Encyclopedia of Type Strains, Phase IV (KMG-IV): sequencing the most valuable type-strain genomes for metagenomic binning, comparative biology and taxonomic classification.</title>
        <authorList>
            <person name="Goeker M."/>
        </authorList>
    </citation>
    <scope>NUCLEOTIDE SEQUENCE [LARGE SCALE GENOMIC DNA]</scope>
    <source>
        <strain evidence="8 9">DSM 13605</strain>
    </source>
</reference>
<keyword evidence="5 6" id="KW-0472">Membrane</keyword>
<keyword evidence="6" id="KW-1003">Cell membrane</keyword>
<dbReference type="RefSeq" id="WP_425598117.1">
    <property type="nucleotide sequence ID" value="NZ_SMAP01000002.1"/>
</dbReference>
<evidence type="ECO:0000256" key="2">
    <source>
        <dbReference type="ARBA" id="ARBA00007783"/>
    </source>
</evidence>
<dbReference type="GO" id="GO:0043190">
    <property type="term" value="C:ATP-binding cassette (ABC) transporter complex"/>
    <property type="evidence" value="ECO:0007669"/>
    <property type="project" value="InterPro"/>
</dbReference>
<dbReference type="AlphaFoldDB" id="A0A4R3N9N0"/>
<proteinExistence type="inferred from homology"/>
<evidence type="ECO:0000256" key="6">
    <source>
        <dbReference type="RuleBase" id="RU361157"/>
    </source>
</evidence>
<name>A0A4R3N9N0_9GAMM</name>
<dbReference type="PANTHER" id="PTHR43229">
    <property type="entry name" value="NODULATION PROTEIN J"/>
    <property type="match status" value="1"/>
</dbReference>
<feature type="transmembrane region" description="Helical" evidence="6">
    <location>
        <begin position="192"/>
        <end position="210"/>
    </location>
</feature>
<sequence>MNRASLASSTSSSHPAATTVAMLPALPRARLLGAYAQEARSEIVRYLRNPGFLLPVILFPNVFYLMFAVVLNHGSGEATRYMLGSYSTFGVMAPGLFGFGVSLALERDGGLLTLKRALPMPPGAYLLGKMLMAVLVALVVGALLLALAVGVARAPLAPAQMATLLLVDALGVLPFCALGLFIGTLLKGQGAPGLLNMVYLPMAFLSGLWFPLQMMPPLLRQLAPVWPSYHLNALALSAVGFDTGVRWPHVLVLAAFTAGLLWLAARRLRRRG</sequence>
<feature type="transmembrane region" description="Helical" evidence="6">
    <location>
        <begin position="247"/>
        <end position="265"/>
    </location>
</feature>
<dbReference type="PANTHER" id="PTHR43229:SF2">
    <property type="entry name" value="NODULATION PROTEIN J"/>
    <property type="match status" value="1"/>
</dbReference>
<evidence type="ECO:0000313" key="9">
    <source>
        <dbReference type="Proteomes" id="UP000295414"/>
    </source>
</evidence>
<feature type="transmembrane region" description="Helical" evidence="6">
    <location>
        <begin position="83"/>
        <end position="105"/>
    </location>
</feature>
<dbReference type="Proteomes" id="UP000295414">
    <property type="component" value="Unassembled WGS sequence"/>
</dbReference>
<evidence type="ECO:0000313" key="8">
    <source>
        <dbReference type="EMBL" id="TCT25348.1"/>
    </source>
</evidence>
<protein>
    <recommendedName>
        <fullName evidence="6">Transport permease protein</fullName>
    </recommendedName>
</protein>
<keyword evidence="9" id="KW-1185">Reference proteome</keyword>
<dbReference type="PROSITE" id="PS51012">
    <property type="entry name" value="ABC_TM2"/>
    <property type="match status" value="1"/>
</dbReference>
<gene>
    <name evidence="8" type="ORF">EDC34_102236</name>
</gene>
<comment type="subcellular location">
    <subcellularLocation>
        <location evidence="6">Cell inner membrane</location>
        <topology evidence="6">Multi-pass membrane protein</topology>
    </subcellularLocation>
    <subcellularLocation>
        <location evidence="1">Membrane</location>
        <topology evidence="1">Multi-pass membrane protein</topology>
    </subcellularLocation>
</comment>
<evidence type="ECO:0000259" key="7">
    <source>
        <dbReference type="PROSITE" id="PS51012"/>
    </source>
</evidence>
<feature type="transmembrane region" description="Helical" evidence="6">
    <location>
        <begin position="164"/>
        <end position="186"/>
    </location>
</feature>
<dbReference type="PIRSF" id="PIRSF006648">
    <property type="entry name" value="DrrB"/>
    <property type="match status" value="1"/>
</dbReference>
<dbReference type="EMBL" id="SMAP01000002">
    <property type="protein sequence ID" value="TCT25348.1"/>
    <property type="molecule type" value="Genomic_DNA"/>
</dbReference>
<evidence type="ECO:0000256" key="3">
    <source>
        <dbReference type="ARBA" id="ARBA00022692"/>
    </source>
</evidence>
<dbReference type="PRINTS" id="PR00164">
    <property type="entry name" value="ABC2TRNSPORT"/>
</dbReference>
<keyword evidence="4 6" id="KW-1133">Transmembrane helix</keyword>
<feature type="transmembrane region" description="Helical" evidence="6">
    <location>
        <begin position="52"/>
        <end position="71"/>
    </location>
</feature>
<evidence type="ECO:0000256" key="5">
    <source>
        <dbReference type="ARBA" id="ARBA00023136"/>
    </source>
</evidence>